<protein>
    <submittedName>
        <fullName evidence="2">Uncharacterized protein</fullName>
    </submittedName>
</protein>
<keyword evidence="3" id="KW-1185">Reference proteome</keyword>
<organism evidence="2 3">
    <name type="scientific">Olivibacter domesticus</name>
    <name type="common">Pseudosphingobacterium domesticum</name>
    <dbReference type="NCBI Taxonomy" id="407022"/>
    <lineage>
        <taxon>Bacteria</taxon>
        <taxon>Pseudomonadati</taxon>
        <taxon>Bacteroidota</taxon>
        <taxon>Sphingobacteriia</taxon>
        <taxon>Sphingobacteriales</taxon>
        <taxon>Sphingobacteriaceae</taxon>
        <taxon>Olivibacter</taxon>
    </lineage>
</organism>
<evidence type="ECO:0000313" key="3">
    <source>
        <dbReference type="Proteomes" id="UP000199421"/>
    </source>
</evidence>
<accession>A0A1H7GTY7</accession>
<dbReference type="Proteomes" id="UP000199421">
    <property type="component" value="Unassembled WGS sequence"/>
</dbReference>
<sequence>MRTGESLGEGGKPKQTGTKSSIQLPLWIKWQLKIIVSPLRPDSIDGNL</sequence>
<gene>
    <name evidence="2" type="ORF">SAMN05661044_00188</name>
</gene>
<evidence type="ECO:0000256" key="1">
    <source>
        <dbReference type="SAM" id="MobiDB-lite"/>
    </source>
</evidence>
<evidence type="ECO:0000313" key="2">
    <source>
        <dbReference type="EMBL" id="SEK41479.1"/>
    </source>
</evidence>
<dbReference type="EMBL" id="FOAF01000001">
    <property type="protein sequence ID" value="SEK41479.1"/>
    <property type="molecule type" value="Genomic_DNA"/>
</dbReference>
<proteinExistence type="predicted"/>
<feature type="region of interest" description="Disordered" evidence="1">
    <location>
        <begin position="1"/>
        <end position="20"/>
    </location>
</feature>
<name>A0A1H7GTY7_OLID1</name>
<reference evidence="3" key="1">
    <citation type="submission" date="2016-10" db="EMBL/GenBank/DDBJ databases">
        <authorList>
            <person name="Varghese N."/>
            <person name="Submissions S."/>
        </authorList>
    </citation>
    <scope>NUCLEOTIDE SEQUENCE [LARGE SCALE GENOMIC DNA]</scope>
    <source>
        <strain evidence="3">DSM 18733</strain>
    </source>
</reference>
<dbReference type="AlphaFoldDB" id="A0A1H7GTY7"/>
<dbReference type="STRING" id="407022.SAMN05661044_00188"/>